<reference evidence="1 2" key="1">
    <citation type="submission" date="2018-06" db="EMBL/GenBank/DDBJ databases">
        <authorList>
            <consortium name="Pathogen Informatics"/>
            <person name="Doyle S."/>
        </authorList>
    </citation>
    <scope>NUCLEOTIDE SEQUENCE [LARGE SCALE GENOMIC DNA]</scope>
    <source>
        <strain evidence="1 2">NCTC13315</strain>
    </source>
</reference>
<dbReference type="AlphaFoldDB" id="A0A378I2F8"/>
<dbReference type="EMBL" id="UGNV01000001">
    <property type="protein sequence ID" value="STX28875.1"/>
    <property type="molecule type" value="Genomic_DNA"/>
</dbReference>
<sequence>MQNREEMERPYSYQDHIARHQAQPESWNIVEYLRSYILITTEARNYIERAYNENSPGYLGRIFNSLPSLDTKTIDEFAEEYLREIKKGSFAEYTLRKVSDLLHTLIDCNQTTNHAEPNPHYGQLTDTALQIFSEVLNKTPDEIKAHFYGDPIEQKRVMNLANQMYASLMIAMTSRFTDIKERSQTPEGATYKDFSHYNYLFNGFKMSEDGLSVLPAGELTFKDLNQLNLDALTQRRELNPQSVETNQSLRKFVEHIDAIIEKWQSEPLVKDALNILMTMKTHALVIISGNDVVAHNYVSQRKEVINSYIDEQLHEEQPKATGSKSLLSIFNRREKKATTRHSLLGELQQDINHGIEPASLSLDNKM</sequence>
<accession>A0A378I2F8</accession>
<evidence type="ECO:0000313" key="2">
    <source>
        <dbReference type="Proteomes" id="UP000254968"/>
    </source>
</evidence>
<organism evidence="1 2">
    <name type="scientific">Legionella beliardensis</name>
    <dbReference type="NCBI Taxonomy" id="91822"/>
    <lineage>
        <taxon>Bacteria</taxon>
        <taxon>Pseudomonadati</taxon>
        <taxon>Pseudomonadota</taxon>
        <taxon>Gammaproteobacteria</taxon>
        <taxon>Legionellales</taxon>
        <taxon>Legionellaceae</taxon>
        <taxon>Legionella</taxon>
    </lineage>
</organism>
<gene>
    <name evidence="1" type="ORF">NCTC13315_01409</name>
</gene>
<protein>
    <submittedName>
        <fullName evidence="1">Uncharacterized protein</fullName>
    </submittedName>
</protein>
<dbReference type="OrthoDB" id="9985101at2"/>
<dbReference type="RefSeq" id="WP_115302587.1">
    <property type="nucleotide sequence ID" value="NZ_CAAAHO010000001.1"/>
</dbReference>
<evidence type="ECO:0000313" key="1">
    <source>
        <dbReference type="EMBL" id="STX28875.1"/>
    </source>
</evidence>
<keyword evidence="2" id="KW-1185">Reference proteome</keyword>
<name>A0A378I2F8_9GAMM</name>
<dbReference type="Proteomes" id="UP000254968">
    <property type="component" value="Unassembled WGS sequence"/>
</dbReference>
<proteinExistence type="predicted"/>